<gene>
    <name evidence="1" type="ORF">H6G24_28815</name>
</gene>
<name>A0ABR8AHA6_9CYAN</name>
<dbReference type="Proteomes" id="UP000658514">
    <property type="component" value="Unassembled WGS sequence"/>
</dbReference>
<evidence type="ECO:0000313" key="1">
    <source>
        <dbReference type="EMBL" id="MBD2199437.1"/>
    </source>
</evidence>
<dbReference type="RefSeq" id="WP_190548932.1">
    <property type="nucleotide sequence ID" value="NZ_CAWPNO010000094.1"/>
</dbReference>
<proteinExistence type="predicted"/>
<organism evidence="1 2">
    <name type="scientific">Calothrix parietina FACHB-288</name>
    <dbReference type="NCBI Taxonomy" id="2692896"/>
    <lineage>
        <taxon>Bacteria</taxon>
        <taxon>Bacillati</taxon>
        <taxon>Cyanobacteriota</taxon>
        <taxon>Cyanophyceae</taxon>
        <taxon>Nostocales</taxon>
        <taxon>Calotrichaceae</taxon>
        <taxon>Calothrix</taxon>
    </lineage>
</organism>
<evidence type="ECO:0000313" key="2">
    <source>
        <dbReference type="Proteomes" id="UP000658514"/>
    </source>
</evidence>
<comment type="caution">
    <text evidence="1">The sequence shown here is derived from an EMBL/GenBank/DDBJ whole genome shotgun (WGS) entry which is preliminary data.</text>
</comment>
<keyword evidence="2" id="KW-1185">Reference proteome</keyword>
<dbReference type="EMBL" id="JACJQH010000059">
    <property type="protein sequence ID" value="MBD2199437.1"/>
    <property type="molecule type" value="Genomic_DNA"/>
</dbReference>
<protein>
    <submittedName>
        <fullName evidence="1">Uncharacterized protein</fullName>
    </submittedName>
</protein>
<accession>A0ABR8AHA6</accession>
<sequence length="370" mass="43045">MLNPEDFEEIFTKLNYIFDKVSELDRRLVFLENSLGNLNKPTLIDSGIKVAEAMEIPTINKVNFSKNELLEIYNSDFRQLTTYVIKVSVTEDSLSQQNFQKILLEKRRNANYWIIVTEEDDYYLLPKGNLKIDRYNYQIIESLFQCHGYQPDVHNKFILNQPAIVELTSNGQQWMLAQRGVLQFTTALDGSEVVDIKNLAENPADNSNIKGQLDASISIFKHISIYPEERLRSPGEISLVNDYNQNPNLFTSLYSVIEVRESEESINRVFFINNEPKIQLVKLHPGHYWIVVAENISYLFPKFNIIITQENLDIVQDIFECQNYHDNHSHPFTLIQPGKLSPLFPEDTDSVLTSVDRWILLERGVLRFKF</sequence>
<reference evidence="1 2" key="1">
    <citation type="journal article" date="2020" name="ISME J.">
        <title>Comparative genomics reveals insights into cyanobacterial evolution and habitat adaptation.</title>
        <authorList>
            <person name="Chen M.Y."/>
            <person name="Teng W.K."/>
            <person name="Zhao L."/>
            <person name="Hu C.X."/>
            <person name="Zhou Y.K."/>
            <person name="Han B.P."/>
            <person name="Song L.R."/>
            <person name="Shu W.S."/>
        </authorList>
    </citation>
    <scope>NUCLEOTIDE SEQUENCE [LARGE SCALE GENOMIC DNA]</scope>
    <source>
        <strain evidence="1 2">FACHB-288</strain>
    </source>
</reference>